<evidence type="ECO:0000259" key="8">
    <source>
        <dbReference type="PROSITE" id="PS51384"/>
    </source>
</evidence>
<dbReference type="Pfam" id="PF00175">
    <property type="entry name" value="NAD_binding_1"/>
    <property type="match status" value="1"/>
</dbReference>
<dbReference type="InterPro" id="IPR006058">
    <property type="entry name" value="2Fe2S_fd_BS"/>
</dbReference>
<dbReference type="SUPFAM" id="SSF54292">
    <property type="entry name" value="2Fe-2S ferredoxin-like"/>
    <property type="match status" value="1"/>
</dbReference>
<dbReference type="PANTHER" id="PTHR47354:SF1">
    <property type="entry name" value="CARNITINE MONOOXYGENASE REDUCTASE SUBUNIT"/>
    <property type="match status" value="1"/>
</dbReference>
<keyword evidence="6" id="KW-0411">Iron-sulfur</keyword>
<proteinExistence type="predicted"/>
<dbReference type="RefSeq" id="WP_354446517.1">
    <property type="nucleotide sequence ID" value="NZ_JBEPSH010000008.1"/>
</dbReference>
<reference evidence="9 10" key="1">
    <citation type="submission" date="2024-06" db="EMBL/GenBank/DDBJ databases">
        <title>Sorghum-associated microbial communities from plants grown in Nebraska, USA.</title>
        <authorList>
            <person name="Schachtman D."/>
        </authorList>
    </citation>
    <scope>NUCLEOTIDE SEQUENCE [LARGE SCALE GENOMIC DNA]</scope>
    <source>
        <strain evidence="9 10">2709</strain>
    </source>
</reference>
<dbReference type="Proteomes" id="UP001549320">
    <property type="component" value="Unassembled WGS sequence"/>
</dbReference>
<dbReference type="PROSITE" id="PS51384">
    <property type="entry name" value="FAD_FR"/>
    <property type="match status" value="1"/>
</dbReference>
<dbReference type="InterPro" id="IPR039261">
    <property type="entry name" value="FNR_nucleotide-bd"/>
</dbReference>
<evidence type="ECO:0000256" key="4">
    <source>
        <dbReference type="ARBA" id="ARBA00023002"/>
    </source>
</evidence>
<dbReference type="InterPro" id="IPR012675">
    <property type="entry name" value="Beta-grasp_dom_sf"/>
</dbReference>
<evidence type="ECO:0000256" key="2">
    <source>
        <dbReference type="ARBA" id="ARBA00022714"/>
    </source>
</evidence>
<dbReference type="SUPFAM" id="SSF63380">
    <property type="entry name" value="Riboflavin synthase domain-like"/>
    <property type="match status" value="1"/>
</dbReference>
<evidence type="ECO:0000313" key="9">
    <source>
        <dbReference type="EMBL" id="MET4578882.1"/>
    </source>
</evidence>
<dbReference type="Gene3D" id="3.40.50.80">
    <property type="entry name" value="Nucleotide-binding domain of ferredoxin-NADP reductase (FNR) module"/>
    <property type="match status" value="1"/>
</dbReference>
<dbReference type="Gene3D" id="3.10.20.30">
    <property type="match status" value="1"/>
</dbReference>
<evidence type="ECO:0000256" key="1">
    <source>
        <dbReference type="ARBA" id="ARBA00022630"/>
    </source>
</evidence>
<evidence type="ECO:0000313" key="10">
    <source>
        <dbReference type="Proteomes" id="UP001549320"/>
    </source>
</evidence>
<keyword evidence="10" id="KW-1185">Reference proteome</keyword>
<keyword evidence="3" id="KW-0479">Metal-binding</keyword>
<evidence type="ECO:0000256" key="5">
    <source>
        <dbReference type="ARBA" id="ARBA00023004"/>
    </source>
</evidence>
<dbReference type="CDD" id="cd00207">
    <property type="entry name" value="fer2"/>
    <property type="match status" value="1"/>
</dbReference>
<feature type="domain" description="FAD-binding FR-type" evidence="8">
    <location>
        <begin position="1"/>
        <end position="100"/>
    </location>
</feature>
<dbReference type="PROSITE" id="PS00197">
    <property type="entry name" value="2FE2S_FER_1"/>
    <property type="match status" value="1"/>
</dbReference>
<evidence type="ECO:0000256" key="3">
    <source>
        <dbReference type="ARBA" id="ARBA00022723"/>
    </source>
</evidence>
<dbReference type="Gene3D" id="2.40.30.10">
    <property type="entry name" value="Translation factors"/>
    <property type="match status" value="1"/>
</dbReference>
<dbReference type="SUPFAM" id="SSF52343">
    <property type="entry name" value="Ferredoxin reductase-like, C-terminal NADP-linked domain"/>
    <property type="match status" value="1"/>
</dbReference>
<evidence type="ECO:0000256" key="6">
    <source>
        <dbReference type="ARBA" id="ARBA00023014"/>
    </source>
</evidence>
<accession>A0ABV2QCW7</accession>
<keyword evidence="4" id="KW-0560">Oxidoreductase</keyword>
<sequence>MLQVRVIARQQEAENIDSFVLECIEGGKLPAYTPGAHIDVEVGNGFVRQYSLCGEPSSGTWRIAVLRHPASRGGSQSMHDAVQVGSQLQVSTPRNLFELAPAPHVVLVAGGIGVTPILAMAKALSASGTSFEFHYCARRPEAMAFGDELGSSAYADRVHRYFNELPDGEQFDAARLLRTTHPESHLYVCGPAPFMEYVAGAAYSAGWPGDRVHQETFSPATPQTDAGSFNLKLVSSGRVIAVPKDVTALQALLDAGVDVPYSCENGVCGTCLTRVLEGKPEHHDQYLTSEEQACNDQFTPCCSRSKSPILVVDL</sequence>
<organism evidence="9 10">
    <name type="scientific">Ottowia thiooxydans</name>
    <dbReference type="NCBI Taxonomy" id="219182"/>
    <lineage>
        <taxon>Bacteria</taxon>
        <taxon>Pseudomonadati</taxon>
        <taxon>Pseudomonadota</taxon>
        <taxon>Betaproteobacteria</taxon>
        <taxon>Burkholderiales</taxon>
        <taxon>Comamonadaceae</taxon>
        <taxon>Ottowia</taxon>
    </lineage>
</organism>
<keyword evidence="5" id="KW-0408">Iron</keyword>
<dbReference type="InterPro" id="IPR001433">
    <property type="entry name" value="OxRdtase_FAD/NAD-bd"/>
</dbReference>
<dbReference type="InterPro" id="IPR017938">
    <property type="entry name" value="Riboflavin_synthase-like_b-brl"/>
</dbReference>
<protein>
    <submittedName>
        <fullName evidence="9">Vanillate O-demethylase ferredoxin subunit</fullName>
    </submittedName>
</protein>
<dbReference type="PROSITE" id="PS51085">
    <property type="entry name" value="2FE2S_FER_2"/>
    <property type="match status" value="1"/>
</dbReference>
<dbReference type="InterPro" id="IPR017927">
    <property type="entry name" value="FAD-bd_FR_type"/>
</dbReference>
<dbReference type="Pfam" id="PF00111">
    <property type="entry name" value="Fer2"/>
    <property type="match status" value="1"/>
</dbReference>
<keyword evidence="2" id="KW-0001">2Fe-2S</keyword>
<dbReference type="PRINTS" id="PR00409">
    <property type="entry name" value="PHDIOXRDTASE"/>
</dbReference>
<dbReference type="InterPro" id="IPR001041">
    <property type="entry name" value="2Fe-2S_ferredoxin-type"/>
</dbReference>
<feature type="domain" description="2Fe-2S ferredoxin-type" evidence="7">
    <location>
        <begin position="229"/>
        <end position="314"/>
    </location>
</feature>
<comment type="caution">
    <text evidence="9">The sequence shown here is derived from an EMBL/GenBank/DDBJ whole genome shotgun (WGS) entry which is preliminary data.</text>
</comment>
<dbReference type="PANTHER" id="PTHR47354">
    <property type="entry name" value="NADH OXIDOREDUCTASE HCR"/>
    <property type="match status" value="1"/>
</dbReference>
<evidence type="ECO:0000259" key="7">
    <source>
        <dbReference type="PROSITE" id="PS51085"/>
    </source>
</evidence>
<keyword evidence="1" id="KW-0285">Flavoprotein</keyword>
<gene>
    <name evidence="9" type="ORF">ABIE13_004005</name>
</gene>
<dbReference type="InterPro" id="IPR036010">
    <property type="entry name" value="2Fe-2S_ferredoxin-like_sf"/>
</dbReference>
<dbReference type="InterPro" id="IPR050415">
    <property type="entry name" value="MRET"/>
</dbReference>
<dbReference type="CDD" id="cd06185">
    <property type="entry name" value="PDR_like"/>
    <property type="match status" value="1"/>
</dbReference>
<dbReference type="EMBL" id="JBEPSH010000008">
    <property type="protein sequence ID" value="MET4578882.1"/>
    <property type="molecule type" value="Genomic_DNA"/>
</dbReference>
<name>A0ABV2QCW7_9BURK</name>